<feature type="transmembrane region" description="Helical" evidence="5">
    <location>
        <begin position="261"/>
        <end position="278"/>
    </location>
</feature>
<keyword evidence="8" id="KW-1185">Reference proteome</keyword>
<dbReference type="OrthoDB" id="6418713at2759"/>
<feature type="transmembrane region" description="Helical" evidence="5">
    <location>
        <begin position="346"/>
        <end position="365"/>
    </location>
</feature>
<feature type="transmembrane region" description="Helical" evidence="5">
    <location>
        <begin position="221"/>
        <end position="241"/>
    </location>
</feature>
<evidence type="ECO:0000256" key="4">
    <source>
        <dbReference type="ARBA" id="ARBA00023136"/>
    </source>
</evidence>
<comment type="subcellular location">
    <subcellularLocation>
        <location evidence="1">Membrane</location>
        <topology evidence="1">Multi-pass membrane protein</topology>
    </subcellularLocation>
</comment>
<feature type="transmembrane region" description="Helical" evidence="5">
    <location>
        <begin position="182"/>
        <end position="201"/>
    </location>
</feature>
<evidence type="ECO:0000313" key="8">
    <source>
        <dbReference type="Proteomes" id="UP000247409"/>
    </source>
</evidence>
<keyword evidence="4 5" id="KW-0472">Membrane</keyword>
<organism evidence="7 8">
    <name type="scientific">Gracilariopsis chorda</name>
    <dbReference type="NCBI Taxonomy" id="448386"/>
    <lineage>
        <taxon>Eukaryota</taxon>
        <taxon>Rhodophyta</taxon>
        <taxon>Florideophyceae</taxon>
        <taxon>Rhodymeniophycidae</taxon>
        <taxon>Gracilariales</taxon>
        <taxon>Gracilariaceae</taxon>
        <taxon>Gracilariopsis</taxon>
    </lineage>
</organism>
<feature type="transmembrane region" description="Helical" evidence="5">
    <location>
        <begin position="111"/>
        <end position="131"/>
    </location>
</feature>
<evidence type="ECO:0000313" key="7">
    <source>
        <dbReference type="EMBL" id="PXF50002.1"/>
    </source>
</evidence>
<dbReference type="Proteomes" id="UP000247409">
    <property type="component" value="Unassembled WGS sequence"/>
</dbReference>
<name>A0A2V3J7G7_9FLOR</name>
<feature type="transmembrane region" description="Helical" evidence="5">
    <location>
        <begin position="143"/>
        <end position="170"/>
    </location>
</feature>
<dbReference type="AlphaFoldDB" id="A0A2V3J7G7"/>
<protein>
    <submittedName>
        <fullName evidence="7">Glucose-6-phosphate/phosphate translocator 1, chloroplastic</fullName>
    </submittedName>
</protein>
<evidence type="ECO:0000259" key="6">
    <source>
        <dbReference type="Pfam" id="PF03151"/>
    </source>
</evidence>
<dbReference type="SUPFAM" id="SSF103481">
    <property type="entry name" value="Multidrug resistance efflux transporter EmrE"/>
    <property type="match status" value="2"/>
</dbReference>
<evidence type="ECO:0000256" key="2">
    <source>
        <dbReference type="ARBA" id="ARBA00022692"/>
    </source>
</evidence>
<dbReference type="InterPro" id="IPR037185">
    <property type="entry name" value="EmrE-like"/>
</dbReference>
<comment type="caution">
    <text evidence="7">The sequence shown here is derived from an EMBL/GenBank/DDBJ whole genome shotgun (WGS) entry which is preliminary data.</text>
</comment>
<feature type="domain" description="Sugar phosphate transporter" evidence="6">
    <location>
        <begin position="80"/>
        <end position="363"/>
    </location>
</feature>
<feature type="transmembrane region" description="Helical" evidence="5">
    <location>
        <begin position="290"/>
        <end position="310"/>
    </location>
</feature>
<evidence type="ECO:0000256" key="5">
    <source>
        <dbReference type="SAM" id="Phobius"/>
    </source>
</evidence>
<dbReference type="Pfam" id="PF03151">
    <property type="entry name" value="TPT"/>
    <property type="match status" value="1"/>
</dbReference>
<keyword evidence="2 5" id="KW-0812">Transmembrane</keyword>
<dbReference type="EMBL" id="NBIV01000001">
    <property type="protein sequence ID" value="PXF50002.1"/>
    <property type="molecule type" value="Genomic_DNA"/>
</dbReference>
<sequence length="382" mass="41476">MFAFTTPVVPHARVGTRSSVSITRPQHLGIAVARRSRISVSQNFPEQKSSNVSTIKMVAREEPSSINPSSGLSLPSSDTLQVGFLFFLWYVFNIIFNLMNKTVLNAWSKPWILSTVQLGVGSIMVLTQWALRLQKRPNLSFKLIRALFLPTISHLVGHVSTCISFSYVAVSFSHIVKACEPAFGALGSALVLGEVYSPGVYATLLPIISGVALSAVTQFQFSWPGFLFAMLSNLAFASRNIFSKLTMGEFKKDPTLSPQNIYGIMSVMAFMIEVPIALSVEGLSALPSSHIARVLAGSGVFYTLYNTVSFMALGKTGVVTHAVGNILKRASVIVVSIFFFRTPVKLFNAVGMGIALAGTFLYSIVKQRFLAKKKAEAEAKSA</sequence>
<dbReference type="InterPro" id="IPR050186">
    <property type="entry name" value="TPT_transporter"/>
</dbReference>
<keyword evidence="3 5" id="KW-1133">Transmembrane helix</keyword>
<feature type="transmembrane region" description="Helical" evidence="5">
    <location>
        <begin position="80"/>
        <end position="99"/>
    </location>
</feature>
<dbReference type="GO" id="GO:0016020">
    <property type="term" value="C:membrane"/>
    <property type="evidence" value="ECO:0007669"/>
    <property type="project" value="UniProtKB-SubCell"/>
</dbReference>
<feature type="transmembrane region" description="Helical" evidence="5">
    <location>
        <begin position="322"/>
        <end position="340"/>
    </location>
</feature>
<dbReference type="PANTHER" id="PTHR11132">
    <property type="entry name" value="SOLUTE CARRIER FAMILY 35"/>
    <property type="match status" value="1"/>
</dbReference>
<gene>
    <name evidence="7" type="ORF">BWQ96_00162</name>
</gene>
<accession>A0A2V3J7G7</accession>
<proteinExistence type="predicted"/>
<dbReference type="InterPro" id="IPR004853">
    <property type="entry name" value="Sugar_P_trans_dom"/>
</dbReference>
<evidence type="ECO:0000256" key="1">
    <source>
        <dbReference type="ARBA" id="ARBA00004141"/>
    </source>
</evidence>
<evidence type="ECO:0000256" key="3">
    <source>
        <dbReference type="ARBA" id="ARBA00022989"/>
    </source>
</evidence>
<reference evidence="7 8" key="1">
    <citation type="journal article" date="2018" name="Mol. Biol. Evol.">
        <title>Analysis of the draft genome of the red seaweed Gracilariopsis chorda provides insights into genome size evolution in Rhodophyta.</title>
        <authorList>
            <person name="Lee J."/>
            <person name="Yang E.C."/>
            <person name="Graf L."/>
            <person name="Yang J.H."/>
            <person name="Qiu H."/>
            <person name="Zel Zion U."/>
            <person name="Chan C.X."/>
            <person name="Stephens T.G."/>
            <person name="Weber A.P.M."/>
            <person name="Boo G.H."/>
            <person name="Boo S.M."/>
            <person name="Kim K.M."/>
            <person name="Shin Y."/>
            <person name="Jung M."/>
            <person name="Lee S.J."/>
            <person name="Yim H.S."/>
            <person name="Lee J.H."/>
            <person name="Bhattacharya D."/>
            <person name="Yoon H.S."/>
        </authorList>
    </citation>
    <scope>NUCLEOTIDE SEQUENCE [LARGE SCALE GENOMIC DNA]</scope>
    <source>
        <strain evidence="7 8">SKKU-2015</strain>
        <tissue evidence="7">Whole body</tissue>
    </source>
</reference>